<feature type="domain" description="RNA-binding S4" evidence="2">
    <location>
        <begin position="3"/>
        <end position="69"/>
    </location>
</feature>
<keyword evidence="4" id="KW-1185">Reference proteome</keyword>
<dbReference type="GO" id="GO:0003723">
    <property type="term" value="F:RNA binding"/>
    <property type="evidence" value="ECO:0007669"/>
    <property type="project" value="UniProtKB-KW"/>
</dbReference>
<sequence length="76" mass="8226">MTERLDQRLVQLGLARSRAQAQALIKAGKVTLGGNAITKPSHPCPSDALPIIEDSELTRYVSRGGKAGGRYQKSRH</sequence>
<evidence type="ECO:0000313" key="3">
    <source>
        <dbReference type="EMBL" id="AFU99669.1"/>
    </source>
</evidence>
<dbReference type="HOGENOM" id="CLU_2652493_0_0_6"/>
<keyword evidence="1" id="KW-0694">RNA-binding</keyword>
<dbReference type="CDD" id="cd00165">
    <property type="entry name" value="S4"/>
    <property type="match status" value="1"/>
</dbReference>
<dbReference type="GO" id="GO:0032259">
    <property type="term" value="P:methylation"/>
    <property type="evidence" value="ECO:0007669"/>
    <property type="project" value="UniProtKB-KW"/>
</dbReference>
<keyword evidence="3" id="KW-0808">Transferase</keyword>
<dbReference type="eggNOG" id="COG1189">
    <property type="taxonomic scope" value="Bacteria"/>
</dbReference>
<reference evidence="3 4" key="1">
    <citation type="journal article" date="2013" name="Genome Announc.">
        <title>Complete genome sequence of Simiduia agarivorans SA1(T), a marine bacterium able to degrade a variety of polysaccharides.</title>
        <authorList>
            <person name="Lin S.Y."/>
            <person name="Shieh W.Y."/>
            <person name="Chen J.S."/>
            <person name="Tang S.L."/>
        </authorList>
    </citation>
    <scope>NUCLEOTIDE SEQUENCE [LARGE SCALE GENOMIC DNA]</scope>
    <source>
        <strain evidence="4">DSM 21679 / JCM 13881 / BCRC 17597 / SA1</strain>
    </source>
</reference>
<dbReference type="PROSITE" id="PS50889">
    <property type="entry name" value="S4"/>
    <property type="match status" value="1"/>
</dbReference>
<dbReference type="EMBL" id="CP003746">
    <property type="protein sequence ID" value="AFU99669.1"/>
    <property type="molecule type" value="Genomic_DNA"/>
</dbReference>
<dbReference type="InterPro" id="IPR036986">
    <property type="entry name" value="S4_RNA-bd_sf"/>
</dbReference>
<protein>
    <submittedName>
        <fullName evidence="3">rRNA methylase</fullName>
    </submittedName>
</protein>
<keyword evidence="3" id="KW-0489">Methyltransferase</keyword>
<dbReference type="KEGG" id="saga:M5M_12565"/>
<accession>K4KKL7</accession>
<proteinExistence type="predicted"/>
<organism evidence="3 4">
    <name type="scientific">Simiduia agarivorans (strain DSM 21679 / JCM 13881 / BCRC 17597 / SA1)</name>
    <dbReference type="NCBI Taxonomy" id="1117647"/>
    <lineage>
        <taxon>Bacteria</taxon>
        <taxon>Pseudomonadati</taxon>
        <taxon>Pseudomonadota</taxon>
        <taxon>Gammaproteobacteria</taxon>
        <taxon>Cellvibrionales</taxon>
        <taxon>Cellvibrionaceae</taxon>
        <taxon>Simiduia</taxon>
    </lineage>
</organism>
<dbReference type="Gene3D" id="3.10.290.10">
    <property type="entry name" value="RNA-binding S4 domain"/>
    <property type="match status" value="1"/>
</dbReference>
<evidence type="ECO:0000256" key="1">
    <source>
        <dbReference type="PROSITE-ProRule" id="PRU00182"/>
    </source>
</evidence>
<dbReference type="Proteomes" id="UP000000466">
    <property type="component" value="Chromosome"/>
</dbReference>
<evidence type="ECO:0000259" key="2">
    <source>
        <dbReference type="SMART" id="SM00363"/>
    </source>
</evidence>
<dbReference type="STRING" id="1117647.M5M_12565"/>
<dbReference type="AlphaFoldDB" id="K4KKL7"/>
<dbReference type="SUPFAM" id="SSF55174">
    <property type="entry name" value="Alpha-L RNA-binding motif"/>
    <property type="match status" value="1"/>
</dbReference>
<gene>
    <name evidence="3" type="ordered locus">M5M_12565</name>
</gene>
<evidence type="ECO:0000313" key="4">
    <source>
        <dbReference type="Proteomes" id="UP000000466"/>
    </source>
</evidence>
<dbReference type="RefSeq" id="WP_015047833.1">
    <property type="nucleotide sequence ID" value="NC_018868.3"/>
</dbReference>
<dbReference type="InterPro" id="IPR002942">
    <property type="entry name" value="S4_RNA-bd"/>
</dbReference>
<name>K4KKL7_SIMAS</name>
<dbReference type="Pfam" id="PF01479">
    <property type="entry name" value="S4"/>
    <property type="match status" value="1"/>
</dbReference>
<dbReference type="SMART" id="SM00363">
    <property type="entry name" value="S4"/>
    <property type="match status" value="1"/>
</dbReference>
<dbReference type="GO" id="GO:0008168">
    <property type="term" value="F:methyltransferase activity"/>
    <property type="evidence" value="ECO:0007669"/>
    <property type="project" value="UniProtKB-KW"/>
</dbReference>